<evidence type="ECO:0000259" key="7">
    <source>
        <dbReference type="PROSITE" id="PS51471"/>
    </source>
</evidence>
<dbReference type="Proteomes" id="UP001302126">
    <property type="component" value="Unassembled WGS sequence"/>
</dbReference>
<proteinExistence type="predicted"/>
<dbReference type="GO" id="GO:0016705">
    <property type="term" value="F:oxidoreductase activity, acting on paired donors, with incorporation or reduction of molecular oxygen"/>
    <property type="evidence" value="ECO:0007669"/>
    <property type="project" value="InterPro"/>
</dbReference>
<keyword evidence="2" id="KW-0479">Metal-binding</keyword>
<dbReference type="AlphaFoldDB" id="A0AAN6WKP9"/>
<dbReference type="GO" id="GO:0005506">
    <property type="term" value="F:iron ion binding"/>
    <property type="evidence" value="ECO:0007669"/>
    <property type="project" value="InterPro"/>
</dbReference>
<dbReference type="InterPro" id="IPR044862">
    <property type="entry name" value="Pro_4_hyd_alph_FE2OG_OXY"/>
</dbReference>
<accession>A0AAN6WKP9</accession>
<organism evidence="8 9">
    <name type="scientific">Podospora australis</name>
    <dbReference type="NCBI Taxonomy" id="1536484"/>
    <lineage>
        <taxon>Eukaryota</taxon>
        <taxon>Fungi</taxon>
        <taxon>Dikarya</taxon>
        <taxon>Ascomycota</taxon>
        <taxon>Pezizomycotina</taxon>
        <taxon>Sordariomycetes</taxon>
        <taxon>Sordariomycetidae</taxon>
        <taxon>Sordariales</taxon>
        <taxon>Podosporaceae</taxon>
        <taxon>Podospora</taxon>
    </lineage>
</organism>
<feature type="domain" description="Fe2OG dioxygenase" evidence="7">
    <location>
        <begin position="180"/>
        <end position="283"/>
    </location>
</feature>
<evidence type="ECO:0000256" key="2">
    <source>
        <dbReference type="ARBA" id="ARBA00022723"/>
    </source>
</evidence>
<dbReference type="PANTHER" id="PTHR33099:SF7">
    <property type="entry name" value="MYND-TYPE DOMAIN-CONTAINING PROTEIN"/>
    <property type="match status" value="1"/>
</dbReference>
<gene>
    <name evidence="8" type="ORF">QBC35DRAFT_394719</name>
</gene>
<dbReference type="PROSITE" id="PS51471">
    <property type="entry name" value="FE2OG_OXY"/>
    <property type="match status" value="1"/>
</dbReference>
<name>A0AAN6WKP9_9PEZI</name>
<sequence>MIDGKPIVLSSDSEDFEEDGPLKPAADKPAALKYNKQTAELIEELRRTMRESRQDFVFACGGSVPIQQPTSVGKGPLTLPPISLRWDPQDPSTPASLCKLVIPGDPNTQQQQQQDVSGLVAEMAPATFGLGGKDVYDEEYRKAVKLDTSQFATNFCPYDVGIMDVVTKILVPALGDRTARAELYKLNVYEGPSGHFRAHVDTPRSPAQFGSLVVCLPIAHEGGELEVRHNDKTISFDWGSAIETGKEEPSIHWAAFYSDCEHEVLPVRSGHRVTLTYNLFAVKPEPIGAENKLDLPLVQYMDSVLKNKDFMPNGGYLGFYTSHAYPHTADSFTESTIKGIDRVIWQGFQSLGCNVRVLPVLHQDYIEMSDSDDEDFPDTVIGKGLSKMKIFYGQVDDSMYYKNYVLDSWGECEVQARDVLWLNQGMHKQMQLAFTAYGNEAETYVQYSWCAILVQVPAYDAEKGGRVEIAAEDTA</sequence>
<evidence type="ECO:0000256" key="5">
    <source>
        <dbReference type="ARBA" id="ARBA00023004"/>
    </source>
</evidence>
<evidence type="ECO:0000256" key="6">
    <source>
        <dbReference type="SAM" id="MobiDB-lite"/>
    </source>
</evidence>
<dbReference type="SMART" id="SM00702">
    <property type="entry name" value="P4Hc"/>
    <property type="match status" value="1"/>
</dbReference>
<keyword evidence="4" id="KW-0560">Oxidoreductase</keyword>
<reference evidence="8" key="1">
    <citation type="journal article" date="2023" name="Mol. Phylogenet. Evol.">
        <title>Genome-scale phylogeny and comparative genomics of the fungal order Sordariales.</title>
        <authorList>
            <person name="Hensen N."/>
            <person name="Bonometti L."/>
            <person name="Westerberg I."/>
            <person name="Brannstrom I.O."/>
            <person name="Guillou S."/>
            <person name="Cros-Aarteil S."/>
            <person name="Calhoun S."/>
            <person name="Haridas S."/>
            <person name="Kuo A."/>
            <person name="Mondo S."/>
            <person name="Pangilinan J."/>
            <person name="Riley R."/>
            <person name="LaButti K."/>
            <person name="Andreopoulos B."/>
            <person name="Lipzen A."/>
            <person name="Chen C."/>
            <person name="Yan M."/>
            <person name="Daum C."/>
            <person name="Ng V."/>
            <person name="Clum A."/>
            <person name="Steindorff A."/>
            <person name="Ohm R.A."/>
            <person name="Martin F."/>
            <person name="Silar P."/>
            <person name="Natvig D.O."/>
            <person name="Lalanne C."/>
            <person name="Gautier V."/>
            <person name="Ament-Velasquez S.L."/>
            <person name="Kruys A."/>
            <person name="Hutchinson M.I."/>
            <person name="Powell A.J."/>
            <person name="Barry K."/>
            <person name="Miller A.N."/>
            <person name="Grigoriev I.V."/>
            <person name="Debuchy R."/>
            <person name="Gladieux P."/>
            <person name="Hiltunen Thoren M."/>
            <person name="Johannesson H."/>
        </authorList>
    </citation>
    <scope>NUCLEOTIDE SEQUENCE</scope>
    <source>
        <strain evidence="8">PSN309</strain>
    </source>
</reference>
<dbReference type="InterPro" id="IPR005123">
    <property type="entry name" value="Oxoglu/Fe-dep_dioxygenase_dom"/>
</dbReference>
<dbReference type="PANTHER" id="PTHR33099">
    <property type="entry name" value="FE2OG DIOXYGENASE DOMAIN-CONTAINING PROTEIN"/>
    <property type="match status" value="1"/>
</dbReference>
<dbReference type="Gene3D" id="2.60.120.620">
    <property type="entry name" value="q2cbj1_9rhob like domain"/>
    <property type="match status" value="1"/>
</dbReference>
<evidence type="ECO:0000256" key="4">
    <source>
        <dbReference type="ARBA" id="ARBA00023002"/>
    </source>
</evidence>
<feature type="region of interest" description="Disordered" evidence="6">
    <location>
        <begin position="1"/>
        <end position="27"/>
    </location>
</feature>
<evidence type="ECO:0000256" key="1">
    <source>
        <dbReference type="ARBA" id="ARBA00001961"/>
    </source>
</evidence>
<evidence type="ECO:0000313" key="8">
    <source>
        <dbReference type="EMBL" id="KAK4183046.1"/>
    </source>
</evidence>
<keyword evidence="3" id="KW-0223">Dioxygenase</keyword>
<keyword evidence="5" id="KW-0408">Iron</keyword>
<comment type="cofactor">
    <cofactor evidence="1">
        <name>L-ascorbate</name>
        <dbReference type="ChEBI" id="CHEBI:38290"/>
    </cofactor>
</comment>
<evidence type="ECO:0000256" key="3">
    <source>
        <dbReference type="ARBA" id="ARBA00022964"/>
    </source>
</evidence>
<reference evidence="8" key="2">
    <citation type="submission" date="2023-05" db="EMBL/GenBank/DDBJ databases">
        <authorList>
            <consortium name="Lawrence Berkeley National Laboratory"/>
            <person name="Steindorff A."/>
            <person name="Hensen N."/>
            <person name="Bonometti L."/>
            <person name="Westerberg I."/>
            <person name="Brannstrom I.O."/>
            <person name="Guillou S."/>
            <person name="Cros-Aarteil S."/>
            <person name="Calhoun S."/>
            <person name="Haridas S."/>
            <person name="Kuo A."/>
            <person name="Mondo S."/>
            <person name="Pangilinan J."/>
            <person name="Riley R."/>
            <person name="Labutti K."/>
            <person name="Andreopoulos B."/>
            <person name="Lipzen A."/>
            <person name="Chen C."/>
            <person name="Yanf M."/>
            <person name="Daum C."/>
            <person name="Ng V."/>
            <person name="Clum A."/>
            <person name="Ohm R."/>
            <person name="Martin F."/>
            <person name="Silar P."/>
            <person name="Natvig D."/>
            <person name="Lalanne C."/>
            <person name="Gautier V."/>
            <person name="Ament-Velasquez S.L."/>
            <person name="Kruys A."/>
            <person name="Hutchinson M.I."/>
            <person name="Powell A.J."/>
            <person name="Barry K."/>
            <person name="Miller A.N."/>
            <person name="Grigoriev I.V."/>
            <person name="Debuchy R."/>
            <person name="Gladieux P."/>
            <person name="Thoren M.H."/>
            <person name="Johannesson H."/>
        </authorList>
    </citation>
    <scope>NUCLEOTIDE SEQUENCE</scope>
    <source>
        <strain evidence="8">PSN309</strain>
    </source>
</reference>
<dbReference type="GO" id="GO:0051213">
    <property type="term" value="F:dioxygenase activity"/>
    <property type="evidence" value="ECO:0007669"/>
    <property type="project" value="UniProtKB-KW"/>
</dbReference>
<comment type="caution">
    <text evidence="8">The sequence shown here is derived from an EMBL/GenBank/DDBJ whole genome shotgun (WGS) entry which is preliminary data.</text>
</comment>
<dbReference type="Pfam" id="PF13640">
    <property type="entry name" value="2OG-FeII_Oxy_3"/>
    <property type="match status" value="1"/>
</dbReference>
<protein>
    <submittedName>
        <fullName evidence="8">2og-fe oxygenase family protein</fullName>
    </submittedName>
</protein>
<keyword evidence="9" id="KW-1185">Reference proteome</keyword>
<dbReference type="GO" id="GO:0031418">
    <property type="term" value="F:L-ascorbic acid binding"/>
    <property type="evidence" value="ECO:0007669"/>
    <property type="project" value="InterPro"/>
</dbReference>
<dbReference type="EMBL" id="MU864583">
    <property type="protein sequence ID" value="KAK4183046.1"/>
    <property type="molecule type" value="Genomic_DNA"/>
</dbReference>
<evidence type="ECO:0000313" key="9">
    <source>
        <dbReference type="Proteomes" id="UP001302126"/>
    </source>
</evidence>
<dbReference type="InterPro" id="IPR006620">
    <property type="entry name" value="Pro_4_hyd_alph"/>
</dbReference>